<dbReference type="EMBL" id="AFNU02000001">
    <property type="protein sequence ID" value="ERJ13533.1"/>
    <property type="molecule type" value="Genomic_DNA"/>
</dbReference>
<dbReference type="GO" id="GO:0009143">
    <property type="term" value="P:nucleoside triphosphate catabolic process"/>
    <property type="evidence" value="ECO:0007669"/>
    <property type="project" value="InterPro"/>
</dbReference>
<accession>U2EF32</accession>
<protein>
    <submittedName>
        <fullName evidence="3">Non-canonical purine NTP pyrophosphatase protein</fullName>
        <ecNumber evidence="3">3.6.1.15</ecNumber>
    </submittedName>
</protein>
<evidence type="ECO:0000256" key="2">
    <source>
        <dbReference type="ARBA" id="ARBA00022801"/>
    </source>
</evidence>
<comment type="similarity">
    <text evidence="1">Belongs to the HAM1 NTPase family.</text>
</comment>
<dbReference type="SUPFAM" id="SSF52972">
    <property type="entry name" value="ITPase-like"/>
    <property type="match status" value="1"/>
</dbReference>
<dbReference type="GO" id="GO:0047429">
    <property type="term" value="F:nucleoside triphosphate diphosphatase activity"/>
    <property type="evidence" value="ECO:0007669"/>
    <property type="project" value="InterPro"/>
</dbReference>
<dbReference type="AlphaFoldDB" id="U2EF32"/>
<dbReference type="InParanoid" id="U2EF32"/>
<dbReference type="PANTHER" id="PTHR11067:SF9">
    <property type="entry name" value="INOSINE TRIPHOSPHATE PYROPHOSPHATASE"/>
    <property type="match status" value="1"/>
</dbReference>
<dbReference type="InterPro" id="IPR029001">
    <property type="entry name" value="ITPase-like_fam"/>
</dbReference>
<dbReference type="CDD" id="cd00515">
    <property type="entry name" value="HAM1"/>
    <property type="match status" value="1"/>
</dbReference>
<evidence type="ECO:0000313" key="4">
    <source>
        <dbReference type="Proteomes" id="UP000005707"/>
    </source>
</evidence>
<dbReference type="FunCoup" id="U2EF32">
    <property type="interactions" value="362"/>
</dbReference>
<dbReference type="STRING" id="1033810.HLPCO_000184"/>
<dbReference type="GO" id="GO:0005829">
    <property type="term" value="C:cytosol"/>
    <property type="evidence" value="ECO:0007669"/>
    <property type="project" value="TreeGrafter"/>
</dbReference>
<comment type="caution">
    <text evidence="3">The sequence shown here is derived from an EMBL/GenBank/DDBJ whole genome shotgun (WGS) entry which is preliminary data.</text>
</comment>
<reference evidence="3 4" key="1">
    <citation type="journal article" date="2011" name="J. Bacteriol.">
        <title>Genome sequence of Haloplasma contractile, an unusual contractile bacterium from a deep-sea anoxic brine lake.</title>
        <authorList>
            <person name="Antunes A."/>
            <person name="Alam I."/>
            <person name="El Dorry H."/>
            <person name="Siam R."/>
            <person name="Robertson A."/>
            <person name="Bajic V.B."/>
            <person name="Stingl U."/>
        </authorList>
    </citation>
    <scope>NUCLEOTIDE SEQUENCE [LARGE SCALE GENOMIC DNA]</scope>
    <source>
        <strain evidence="3 4">SSD-17B</strain>
    </source>
</reference>
<keyword evidence="4" id="KW-1185">Reference proteome</keyword>
<dbReference type="PANTHER" id="PTHR11067">
    <property type="entry name" value="INOSINE TRIPHOSPHATE PYROPHOSPHATASE/HAM1 PROTEIN"/>
    <property type="match status" value="1"/>
</dbReference>
<dbReference type="eggNOG" id="COG0127">
    <property type="taxonomic scope" value="Bacteria"/>
</dbReference>
<gene>
    <name evidence="3" type="ORF">HLPCO_000184</name>
</gene>
<evidence type="ECO:0000256" key="1">
    <source>
        <dbReference type="ARBA" id="ARBA00008023"/>
    </source>
</evidence>
<dbReference type="Gene3D" id="3.90.950.10">
    <property type="match status" value="1"/>
</dbReference>
<sequence length="135" mass="15160">MKELVIATKNKGKIKEYEALFNKFNISVKSLYDFKEPIDIDETGTTFHENALIKANTIKERYNIPVLADDSGLAVDALNGAPGIYSARYAGLEKDDQANNLKLLRELEGVPEAKRTLHFPCVPWHLSSQIKTLLL</sequence>
<reference evidence="3 4" key="2">
    <citation type="journal article" date="2013" name="PLoS ONE">
        <title>INDIGO - INtegrated Data Warehouse of MIcrobial GenOmes with Examples from the Red Sea Extremophiles.</title>
        <authorList>
            <person name="Alam I."/>
            <person name="Antunes A."/>
            <person name="Kamau A.A."/>
            <person name="Ba Alawi W."/>
            <person name="Kalkatawi M."/>
            <person name="Stingl U."/>
            <person name="Bajic V.B."/>
        </authorList>
    </citation>
    <scope>NUCLEOTIDE SEQUENCE [LARGE SCALE GENOMIC DNA]</scope>
    <source>
        <strain evidence="3 4">SSD-17B</strain>
    </source>
</reference>
<proteinExistence type="inferred from homology"/>
<dbReference type="GO" id="GO:0017111">
    <property type="term" value="F:ribonucleoside triphosphate phosphatase activity"/>
    <property type="evidence" value="ECO:0007669"/>
    <property type="project" value="UniProtKB-EC"/>
</dbReference>
<dbReference type="Pfam" id="PF01725">
    <property type="entry name" value="Ham1p_like"/>
    <property type="match status" value="1"/>
</dbReference>
<name>U2EF32_9MOLU</name>
<dbReference type="Proteomes" id="UP000005707">
    <property type="component" value="Unassembled WGS sequence"/>
</dbReference>
<organism evidence="3 4">
    <name type="scientific">Haloplasma contractile SSD-17B</name>
    <dbReference type="NCBI Taxonomy" id="1033810"/>
    <lineage>
        <taxon>Bacteria</taxon>
        <taxon>Bacillati</taxon>
        <taxon>Mycoplasmatota</taxon>
        <taxon>Mollicutes</taxon>
        <taxon>Haloplasmatales</taxon>
        <taxon>Haloplasmataceae</taxon>
        <taxon>Haloplasma</taxon>
    </lineage>
</organism>
<dbReference type="InterPro" id="IPR002637">
    <property type="entry name" value="RdgB/HAM1"/>
</dbReference>
<keyword evidence="2 3" id="KW-0378">Hydrolase</keyword>
<dbReference type="EC" id="3.6.1.15" evidence="3"/>
<evidence type="ECO:0000313" key="3">
    <source>
        <dbReference type="EMBL" id="ERJ13533.1"/>
    </source>
</evidence>